<dbReference type="RefSeq" id="WP_390249192.1">
    <property type="nucleotide sequence ID" value="NZ_JBHSDT010000002.1"/>
</dbReference>
<evidence type="ECO:0000313" key="1">
    <source>
        <dbReference type="EMBL" id="MFC4402018.1"/>
    </source>
</evidence>
<gene>
    <name evidence="1" type="ORF">ACFOY7_02760</name>
</gene>
<evidence type="ECO:0000313" key="2">
    <source>
        <dbReference type="Proteomes" id="UP001595882"/>
    </source>
</evidence>
<comment type="caution">
    <text evidence="1">The sequence shown here is derived from an EMBL/GenBank/DDBJ whole genome shotgun (WGS) entry which is preliminary data.</text>
</comment>
<keyword evidence="2" id="KW-1185">Reference proteome</keyword>
<accession>A0ABV8WSD3</accession>
<sequence>MPNQGKNDQLMAFKTPLNAKCTGSALFGRSFSNRSKCFNGELLNNLTDGRSGGGRDR</sequence>
<reference evidence="2" key="1">
    <citation type="journal article" date="2019" name="Int. J. Syst. Evol. Microbiol.">
        <title>The Global Catalogue of Microorganisms (GCM) 10K type strain sequencing project: providing services to taxonomists for standard genome sequencing and annotation.</title>
        <authorList>
            <consortium name="The Broad Institute Genomics Platform"/>
            <consortium name="The Broad Institute Genome Sequencing Center for Infectious Disease"/>
            <person name="Wu L."/>
            <person name="Ma J."/>
        </authorList>
    </citation>
    <scope>NUCLEOTIDE SEQUENCE [LARGE SCALE GENOMIC DNA]</scope>
    <source>
        <strain evidence="2">CCUG 37865</strain>
    </source>
</reference>
<organism evidence="1 2">
    <name type="scientific">Gracilibacillus xinjiangensis</name>
    <dbReference type="NCBI Taxonomy" id="1193282"/>
    <lineage>
        <taxon>Bacteria</taxon>
        <taxon>Bacillati</taxon>
        <taxon>Bacillota</taxon>
        <taxon>Bacilli</taxon>
        <taxon>Bacillales</taxon>
        <taxon>Bacillaceae</taxon>
        <taxon>Gracilibacillus</taxon>
    </lineage>
</organism>
<dbReference type="EMBL" id="JBHSDT010000002">
    <property type="protein sequence ID" value="MFC4402018.1"/>
    <property type="molecule type" value="Genomic_DNA"/>
</dbReference>
<protein>
    <submittedName>
        <fullName evidence="1">Uncharacterized protein</fullName>
    </submittedName>
</protein>
<dbReference type="Proteomes" id="UP001595882">
    <property type="component" value="Unassembled WGS sequence"/>
</dbReference>
<proteinExistence type="predicted"/>
<name>A0ABV8WSD3_9BACI</name>